<organism evidence="2">
    <name type="scientific">Vibrio coralliilyticus</name>
    <dbReference type="NCBI Taxonomy" id="190893"/>
    <lineage>
        <taxon>Bacteria</taxon>
        <taxon>Pseudomonadati</taxon>
        <taxon>Pseudomonadota</taxon>
        <taxon>Gammaproteobacteria</taxon>
        <taxon>Vibrionales</taxon>
        <taxon>Vibrionaceae</taxon>
        <taxon>Vibrio</taxon>
    </lineage>
</organism>
<dbReference type="SMART" id="SM00267">
    <property type="entry name" value="GGDEF"/>
    <property type="match status" value="1"/>
</dbReference>
<dbReference type="InterPro" id="IPR029787">
    <property type="entry name" value="Nucleotide_cyclase"/>
</dbReference>
<gene>
    <name evidence="2" type="ORF">TW71_09705</name>
</gene>
<sequence>MASFVGQHLEEMADMRSARKCKVVLLCSVIALVILTYYGSIHIANQNYLFGTLNMLCVAVISANLWYLRLNQSANFSDLVLSCVLLFQGMMLLLFGEHISDRLLWLYPIMAAVIFVCEFRYGLLFSSSFYVLTMITCLFTDLVYVPLQLSVDRFLISLFALCLLCNTSSYFYSKVVNYIQSLYKEGIEDLAYRDQLTGLANRWSFESWAMEKLEEVRANKTVTAMVFLDIDNFKAINDTYGHDVGDRVLQHFSKRLKNNIRSKDRKTQKHDYSIARYAGDEFVLLLYDVRSIKDLNNILERICHLFEDSYQSTERINKLTVSAGVAIFPTDGDSLPELTRCADKAMYAAKHNGKNQYRYYQRDHAGAANTIKSTDAEKVTPINKFNGS</sequence>
<dbReference type="PANTHER" id="PTHR46663:SF3">
    <property type="entry name" value="SLL0267 PROTEIN"/>
    <property type="match status" value="1"/>
</dbReference>
<dbReference type="FunFam" id="3.30.70.270:FF:000001">
    <property type="entry name" value="Diguanylate cyclase domain protein"/>
    <property type="match status" value="1"/>
</dbReference>
<dbReference type="GO" id="GO:0003824">
    <property type="term" value="F:catalytic activity"/>
    <property type="evidence" value="ECO:0007669"/>
    <property type="project" value="UniProtKB-ARBA"/>
</dbReference>
<dbReference type="InterPro" id="IPR000160">
    <property type="entry name" value="GGDEF_dom"/>
</dbReference>
<dbReference type="Pfam" id="PF00990">
    <property type="entry name" value="GGDEF"/>
    <property type="match status" value="1"/>
</dbReference>
<dbReference type="NCBIfam" id="TIGR00254">
    <property type="entry name" value="GGDEF"/>
    <property type="match status" value="1"/>
</dbReference>
<dbReference type="AlphaFoldDB" id="A0A837G7T0"/>
<dbReference type="SUPFAM" id="SSF55073">
    <property type="entry name" value="Nucleotide cyclase"/>
    <property type="match status" value="1"/>
</dbReference>
<dbReference type="InterPro" id="IPR043128">
    <property type="entry name" value="Rev_trsase/Diguanyl_cyclase"/>
</dbReference>
<evidence type="ECO:0000313" key="2">
    <source>
        <dbReference type="EMBL" id="KJY73973.1"/>
    </source>
</evidence>
<dbReference type="Gene3D" id="3.30.70.270">
    <property type="match status" value="1"/>
</dbReference>
<dbReference type="PANTHER" id="PTHR46663">
    <property type="entry name" value="DIGUANYLATE CYCLASE DGCT-RELATED"/>
    <property type="match status" value="1"/>
</dbReference>
<dbReference type="CDD" id="cd01949">
    <property type="entry name" value="GGDEF"/>
    <property type="match status" value="1"/>
</dbReference>
<reference evidence="2" key="1">
    <citation type="journal article" date="2015" name="BMC Genomics">
        <title>Genome mining reveals unlocked bioactive potential of marine Gram-negative bacteria.</title>
        <authorList>
            <person name="Machado H."/>
            <person name="Sonnenschein E.C."/>
            <person name="Melchiorsen J."/>
            <person name="Gram L."/>
        </authorList>
    </citation>
    <scope>NUCLEOTIDE SEQUENCE</scope>
    <source>
        <strain evidence="2">S2052</strain>
    </source>
</reference>
<dbReference type="RefSeq" id="WP_045985735.1">
    <property type="nucleotide sequence ID" value="NZ_CP063052.1"/>
</dbReference>
<dbReference type="PROSITE" id="PS50887">
    <property type="entry name" value="GGDEF"/>
    <property type="match status" value="1"/>
</dbReference>
<comment type="cofactor">
    <cofactor evidence="1">
        <name>Mg(2+)</name>
        <dbReference type="ChEBI" id="CHEBI:18420"/>
    </cofactor>
</comment>
<comment type="caution">
    <text evidence="2">The sequence shown here is derived from an EMBL/GenBank/DDBJ whole genome shotgun (WGS) entry which is preliminary data.</text>
</comment>
<name>A0A837G7T0_9VIBR</name>
<dbReference type="EMBL" id="JXXR01000010">
    <property type="protein sequence ID" value="KJY73973.1"/>
    <property type="molecule type" value="Genomic_DNA"/>
</dbReference>
<protein>
    <submittedName>
        <fullName evidence="2">Diguanylate cyclase</fullName>
    </submittedName>
</protein>
<proteinExistence type="predicted"/>
<dbReference type="InterPro" id="IPR052163">
    <property type="entry name" value="DGC-Regulatory_Protein"/>
</dbReference>
<accession>A0A837G7T0</accession>
<evidence type="ECO:0000256" key="1">
    <source>
        <dbReference type="ARBA" id="ARBA00001946"/>
    </source>
</evidence>